<dbReference type="EMBL" id="BSSU01000009">
    <property type="protein sequence ID" value="GLX82449.1"/>
    <property type="molecule type" value="Genomic_DNA"/>
</dbReference>
<organism evidence="3 4">
    <name type="scientific">Thalassotalea eurytherma</name>
    <dbReference type="NCBI Taxonomy" id="1144278"/>
    <lineage>
        <taxon>Bacteria</taxon>
        <taxon>Pseudomonadati</taxon>
        <taxon>Pseudomonadota</taxon>
        <taxon>Gammaproteobacteria</taxon>
        <taxon>Alteromonadales</taxon>
        <taxon>Colwelliaceae</taxon>
        <taxon>Thalassotalea</taxon>
    </lineage>
</organism>
<evidence type="ECO:0000256" key="1">
    <source>
        <dbReference type="SAM" id="Phobius"/>
    </source>
</evidence>
<reference evidence="3 4" key="1">
    <citation type="submission" date="2023-03" db="EMBL/GenBank/DDBJ databases">
        <title>Draft genome sequence of Thalassotalea eurytherma JCM 18482T.</title>
        <authorList>
            <person name="Sawabe T."/>
        </authorList>
    </citation>
    <scope>NUCLEOTIDE SEQUENCE [LARGE SCALE GENOMIC DNA]</scope>
    <source>
        <strain evidence="3 4">JCM 18482</strain>
    </source>
</reference>
<evidence type="ECO:0000259" key="2">
    <source>
        <dbReference type="PROSITE" id="PS50943"/>
    </source>
</evidence>
<protein>
    <submittedName>
        <fullName evidence="3">Transcriptional regulator</fullName>
    </submittedName>
</protein>
<keyword evidence="1" id="KW-0472">Membrane</keyword>
<dbReference type="SUPFAM" id="SSF47413">
    <property type="entry name" value="lambda repressor-like DNA-binding domains"/>
    <property type="match status" value="1"/>
</dbReference>
<sequence>MSEVTEITEDIEIIGPGRLLSDARKAKGLSIEQVAEQLNFRKGLVKEIEDDHFDRSLPSTFNRGYLKNYAKLVDVLEEDVLSSFEMLGVAEKQSTEMQSFSKITEKQAQTRSLMWLSYLILAILISSTLVWFYQYQSSIKEKSVTIDAKVQESVDENIDAPLNEATENSPSTQLTSANDAIDPQTSSILAKNTDEVHTGDETRITADSIDESRQQAIESIENSTSQAAQLAESNELLTLPEQPGQDAPLSVVEDVVVFTFSGDCWVNIYDATGERIAWGVKKTDYVMTIKGVAPFNVTLGKPELVSIDFAGQPVDMSQFSAGNIAKFTLPIVSAQ</sequence>
<dbReference type="Gene3D" id="1.10.260.40">
    <property type="entry name" value="lambda repressor-like DNA-binding domains"/>
    <property type="match status" value="1"/>
</dbReference>
<dbReference type="PANTHER" id="PTHR34475">
    <property type="match status" value="1"/>
</dbReference>
<dbReference type="PROSITE" id="PS50943">
    <property type="entry name" value="HTH_CROC1"/>
    <property type="match status" value="1"/>
</dbReference>
<dbReference type="RefSeq" id="WP_284207819.1">
    <property type="nucleotide sequence ID" value="NZ_BSSU01000009.1"/>
</dbReference>
<comment type="caution">
    <text evidence="3">The sequence shown here is derived from an EMBL/GenBank/DDBJ whole genome shotgun (WGS) entry which is preliminary data.</text>
</comment>
<dbReference type="PANTHER" id="PTHR34475:SF1">
    <property type="entry name" value="CYTOSKELETON PROTEIN RODZ"/>
    <property type="match status" value="1"/>
</dbReference>
<dbReference type="InterPro" id="IPR010982">
    <property type="entry name" value="Lambda_DNA-bd_dom_sf"/>
</dbReference>
<dbReference type="InterPro" id="IPR025194">
    <property type="entry name" value="RodZ-like_C"/>
</dbReference>
<accession>A0ABQ6H4K6</accession>
<dbReference type="Pfam" id="PF13413">
    <property type="entry name" value="HTH_25"/>
    <property type="match status" value="1"/>
</dbReference>
<proteinExistence type="predicted"/>
<dbReference type="CDD" id="cd00093">
    <property type="entry name" value="HTH_XRE"/>
    <property type="match status" value="1"/>
</dbReference>
<dbReference type="InterPro" id="IPR001387">
    <property type="entry name" value="Cro/C1-type_HTH"/>
</dbReference>
<name>A0ABQ6H4K6_9GAMM</name>
<evidence type="ECO:0000313" key="4">
    <source>
        <dbReference type="Proteomes" id="UP001157133"/>
    </source>
</evidence>
<dbReference type="Pfam" id="PF13464">
    <property type="entry name" value="RodZ_C"/>
    <property type="match status" value="1"/>
</dbReference>
<dbReference type="Proteomes" id="UP001157133">
    <property type="component" value="Unassembled WGS sequence"/>
</dbReference>
<evidence type="ECO:0000313" key="3">
    <source>
        <dbReference type="EMBL" id="GLX82449.1"/>
    </source>
</evidence>
<dbReference type="InterPro" id="IPR050400">
    <property type="entry name" value="Bact_Cytoskel_RodZ"/>
</dbReference>
<keyword evidence="1" id="KW-0812">Transmembrane</keyword>
<gene>
    <name evidence="3" type="ORF">theurythT_19010</name>
</gene>
<feature type="domain" description="HTH cro/C1-type" evidence="2">
    <location>
        <begin position="20"/>
        <end position="49"/>
    </location>
</feature>
<feature type="transmembrane region" description="Helical" evidence="1">
    <location>
        <begin position="113"/>
        <end position="133"/>
    </location>
</feature>
<keyword evidence="1" id="KW-1133">Transmembrane helix</keyword>
<keyword evidence="4" id="KW-1185">Reference proteome</keyword>